<accession>A0A8S4QU39</accession>
<organism evidence="1 2">
    <name type="scientific">Pararge aegeria aegeria</name>
    <dbReference type="NCBI Taxonomy" id="348720"/>
    <lineage>
        <taxon>Eukaryota</taxon>
        <taxon>Metazoa</taxon>
        <taxon>Ecdysozoa</taxon>
        <taxon>Arthropoda</taxon>
        <taxon>Hexapoda</taxon>
        <taxon>Insecta</taxon>
        <taxon>Pterygota</taxon>
        <taxon>Neoptera</taxon>
        <taxon>Endopterygota</taxon>
        <taxon>Lepidoptera</taxon>
        <taxon>Glossata</taxon>
        <taxon>Ditrysia</taxon>
        <taxon>Papilionoidea</taxon>
        <taxon>Nymphalidae</taxon>
        <taxon>Satyrinae</taxon>
        <taxon>Satyrini</taxon>
        <taxon>Parargina</taxon>
        <taxon>Pararge</taxon>
    </lineage>
</organism>
<name>A0A8S4QU39_9NEOP</name>
<sequence>ATWVVCWDSGTSLDGWSSEQQRKISTYYKRSAYVRKLPREKKKKKMPLVAWKSLL</sequence>
<feature type="non-terminal residue" evidence="1">
    <location>
        <position position="1"/>
    </location>
</feature>
<proteinExistence type="predicted"/>
<keyword evidence="2" id="KW-1185">Reference proteome</keyword>
<dbReference type="EMBL" id="CAKXAJ010018858">
    <property type="protein sequence ID" value="CAH2217958.1"/>
    <property type="molecule type" value="Genomic_DNA"/>
</dbReference>
<evidence type="ECO:0000313" key="2">
    <source>
        <dbReference type="Proteomes" id="UP000838756"/>
    </source>
</evidence>
<gene>
    <name evidence="1" type="primary">jg21334</name>
    <name evidence="1" type="ORF">PAEG_LOCUS5834</name>
</gene>
<protein>
    <submittedName>
        <fullName evidence="1">Jg21334 protein</fullName>
    </submittedName>
</protein>
<evidence type="ECO:0000313" key="1">
    <source>
        <dbReference type="EMBL" id="CAH2217958.1"/>
    </source>
</evidence>
<dbReference type="Proteomes" id="UP000838756">
    <property type="component" value="Unassembled WGS sequence"/>
</dbReference>
<dbReference type="AlphaFoldDB" id="A0A8S4QU39"/>
<reference evidence="1" key="1">
    <citation type="submission" date="2022-03" db="EMBL/GenBank/DDBJ databases">
        <authorList>
            <person name="Lindestad O."/>
        </authorList>
    </citation>
    <scope>NUCLEOTIDE SEQUENCE</scope>
</reference>
<comment type="caution">
    <text evidence="1">The sequence shown here is derived from an EMBL/GenBank/DDBJ whole genome shotgun (WGS) entry which is preliminary data.</text>
</comment>